<dbReference type="InterPro" id="IPR001173">
    <property type="entry name" value="Glyco_trans_2-like"/>
</dbReference>
<proteinExistence type="predicted"/>
<dbReference type="Gene3D" id="3.40.50.2000">
    <property type="entry name" value="Glycogen Phosphorylase B"/>
    <property type="match status" value="1"/>
</dbReference>
<comment type="caution">
    <text evidence="2">The sequence shown here is derived from an EMBL/GenBank/DDBJ whole genome shotgun (WGS) entry which is preliminary data.</text>
</comment>
<name>A0A840MC11_9PROT</name>
<feature type="domain" description="Glycosyltransferase 2-like" evidence="1">
    <location>
        <begin position="970"/>
        <end position="1150"/>
    </location>
</feature>
<protein>
    <submittedName>
        <fullName evidence="2">GT2 family glycosyltransferase/2-polyprenyl-3-methyl-5-hydroxy-6-metoxy-1,4-benzoquinol methylase</fullName>
    </submittedName>
</protein>
<evidence type="ECO:0000259" key="1">
    <source>
        <dbReference type="Pfam" id="PF00535"/>
    </source>
</evidence>
<dbReference type="Pfam" id="PF00535">
    <property type="entry name" value="Glycos_transf_2"/>
    <property type="match status" value="1"/>
</dbReference>
<dbReference type="Proteomes" id="UP000575898">
    <property type="component" value="Unassembled WGS sequence"/>
</dbReference>
<dbReference type="InterPro" id="IPR029044">
    <property type="entry name" value="Nucleotide-diphossugar_trans"/>
</dbReference>
<dbReference type="SUPFAM" id="SSF53335">
    <property type="entry name" value="S-adenosyl-L-methionine-dependent methyltransferases"/>
    <property type="match status" value="1"/>
</dbReference>
<dbReference type="SUPFAM" id="SSF53448">
    <property type="entry name" value="Nucleotide-diphospho-sugar transferases"/>
    <property type="match status" value="2"/>
</dbReference>
<dbReference type="CDD" id="cd04186">
    <property type="entry name" value="GT_2_like_c"/>
    <property type="match status" value="1"/>
</dbReference>
<dbReference type="InterPro" id="IPR029063">
    <property type="entry name" value="SAM-dependent_MTases_sf"/>
</dbReference>
<evidence type="ECO:0000313" key="2">
    <source>
        <dbReference type="EMBL" id="MBB5016864.1"/>
    </source>
</evidence>
<keyword evidence="3" id="KW-1185">Reference proteome</keyword>
<keyword evidence="2" id="KW-0489">Methyltransferase</keyword>
<dbReference type="GO" id="GO:0032259">
    <property type="term" value="P:methylation"/>
    <property type="evidence" value="ECO:0007669"/>
    <property type="project" value="UniProtKB-KW"/>
</dbReference>
<sequence length="1580" mass="176679">MKQQALVCFLWEKNIDVLRRHLQRFPDSVVLVYAPCTGQPSVAMQELVGSRLVDMGQLLTQADLPELQHALAHYEQQVETLGQSGAWLALCESLSLAATALTEAVIESARGHAAVGIQLLAALDKANHLFDIRLLLLNEDVTAAGRITVAWGKAHGVPSLLVQHGVQLSTAYTVHGTLFADVAAVFGGRGIEAYLDVGVAPERMFITGNPAWDAYPAWIEQRDSLRKQLCEKHGQDVDRPIVLFGTTWAANLSAMVDEAIYGETLRAFIRALPPLMAGGLRPQFVIKDRAANAHFGVERYQQIALEEGVDPAWLTYTTLDTEAWVVASDVVVAVDSNLTVEAMIAGTPAINLMNETGMLLGPSFDAETGVLEVEADELMQALAEVLTSESLRLGLRQQMAARLPHYNHRSEQCAAERVVELIARLGQFHAGEQRFVWQQYLDVEEIDATGYHEGARGDLVAMFTNTPQFVLDIGCAAGGTGRVLKQMYPQAKVWGIETNRAAAQVASTRLDKVLVGKFEEFDLEAEGIPKGSLDGVIVADVLEHMYNPWQVMETLRPYLSPTAQVIASIPNVRNLALMDDLAKGHWKYEALGLLDITHIRFFTYKEVERFFRETGYRLVRTTYGIDTRLKDVFEQHRDHCPTTLDTGKMVLRDVSHAELCELCSLQFYVVAVPSEAADSQPLALDAGQLPALRHQQLLKQHVLTVAEAEQFELRLEQWDHHPLFHVVVIVTPNTVEQLGQTIQSLAQQGYYRVRITILSGSSAPVDFVANEHIEWMQADGLVFDAINQLFAHSDADWLLALNAGDTVVSHSMLFVAEQAFQHPAWQLIYSDEDTIGGNSKPELPYFKPGFSPDYLRGYPYIGSLVWLSKPAFNRLLGFQTELAGAEWYDLQLRALAMFGTDAFGHVADILIHRWPVDRFDDLPTLQIVNANATALQNHLAATQTPAKLELGRVPGSYRLRYQLTDHPLVSIIIPTLDNLDYLRRCIETVLEHTDYPRYELIIIDTGSQEPEAMQYLQGLEALGSESVRVYTLPGPFNFSRLMNLASGEAQGEYLLFLNNDVAPLHDDWLSELMGYAIRPDIGVVGPRLLKPDGTVQQAGLTLGLLGAADTAFFGIPHDSDYGFGRAQLVQNVSAVSGSCLLIRKAVFQQVGGMNEDIALAYTDVDLCLRVRELGLLIVYTPYASLLHEGGATLKNIDLVGNIGPRLEADRKQLHLRWLPQLARDPYYNTNLSLNEYGCQIDTRPSLTWNPLSWKPLPRILAHPGDNQGCGHYRIIQPLSRAVDHGLIEATYSFSYFTPVEMERFEIDTWLLQRQLHPHQTDIIRQYKALHKCLLVFELDDLTTNLPAKSLHREHIPKDIRKWLREAVALCDRFVVSTEPLAEAYRDLSADIRVVKNAIDTRQWGHFQPRRGVSSKPRVGWAGGLSHTGDLEMIAGVVAALADEVDWVFMGMCPDKLRPHVKEFHPGVPIDRYPGALAGLNLDLALAPLEINHFNECKSNLRLLEYGILGFPVIATDIIPYQGDFPIKRVKNRDRDWIQAIREHLSDRQALAARGDALREYVLAHWTIEKHLENWMQAWFR</sequence>
<dbReference type="Pfam" id="PF13489">
    <property type="entry name" value="Methyltransf_23"/>
    <property type="match status" value="1"/>
</dbReference>
<evidence type="ECO:0000313" key="3">
    <source>
        <dbReference type="Proteomes" id="UP000575898"/>
    </source>
</evidence>
<dbReference type="GO" id="GO:0008168">
    <property type="term" value="F:methyltransferase activity"/>
    <property type="evidence" value="ECO:0007669"/>
    <property type="project" value="UniProtKB-KW"/>
</dbReference>
<dbReference type="CDD" id="cd02440">
    <property type="entry name" value="AdoMet_MTases"/>
    <property type="match status" value="1"/>
</dbReference>
<accession>A0A840MC11</accession>
<dbReference type="EMBL" id="JACHHY010000001">
    <property type="protein sequence ID" value="MBB5016864.1"/>
    <property type="molecule type" value="Genomic_DNA"/>
</dbReference>
<dbReference type="PANTHER" id="PTHR43179:SF7">
    <property type="entry name" value="RHAMNOSYLTRANSFERASE WBBL"/>
    <property type="match status" value="1"/>
</dbReference>
<organism evidence="2 3">
    <name type="scientific">Chitinivorax tropicus</name>
    <dbReference type="NCBI Taxonomy" id="714531"/>
    <lineage>
        <taxon>Bacteria</taxon>
        <taxon>Pseudomonadati</taxon>
        <taxon>Pseudomonadota</taxon>
        <taxon>Betaproteobacteria</taxon>
        <taxon>Chitinivorax</taxon>
    </lineage>
</organism>
<keyword evidence="2" id="KW-0808">Transferase</keyword>
<dbReference type="SUPFAM" id="SSF53756">
    <property type="entry name" value="UDP-Glycosyltransferase/glycogen phosphorylase"/>
    <property type="match status" value="2"/>
</dbReference>
<dbReference type="Gene3D" id="3.90.550.10">
    <property type="entry name" value="Spore Coat Polysaccharide Biosynthesis Protein SpsA, Chain A"/>
    <property type="match status" value="2"/>
</dbReference>
<gene>
    <name evidence="2" type="ORF">HNQ59_000126</name>
</gene>
<dbReference type="RefSeq" id="WP_184033736.1">
    <property type="nucleotide sequence ID" value="NZ_JACHHY010000001.1"/>
</dbReference>
<dbReference type="Gene3D" id="3.40.50.150">
    <property type="entry name" value="Vaccinia Virus protein VP39"/>
    <property type="match status" value="1"/>
</dbReference>
<reference evidence="2 3" key="1">
    <citation type="submission" date="2020-08" db="EMBL/GenBank/DDBJ databases">
        <title>Genomic Encyclopedia of Type Strains, Phase IV (KMG-IV): sequencing the most valuable type-strain genomes for metagenomic binning, comparative biology and taxonomic classification.</title>
        <authorList>
            <person name="Goeker M."/>
        </authorList>
    </citation>
    <scope>NUCLEOTIDE SEQUENCE [LARGE SCALE GENOMIC DNA]</scope>
    <source>
        <strain evidence="2 3">DSM 27165</strain>
    </source>
</reference>
<dbReference type="PANTHER" id="PTHR43179">
    <property type="entry name" value="RHAMNOSYLTRANSFERASE WBBL"/>
    <property type="match status" value="1"/>
</dbReference>